<dbReference type="AlphaFoldDB" id="A0A7J5YE08"/>
<evidence type="ECO:0000313" key="3">
    <source>
        <dbReference type="Proteomes" id="UP000518266"/>
    </source>
</evidence>
<feature type="compositionally biased region" description="Basic and acidic residues" evidence="1">
    <location>
        <begin position="27"/>
        <end position="64"/>
    </location>
</feature>
<dbReference type="EMBL" id="JAAKFY010000014">
    <property type="protein sequence ID" value="KAF3846777.1"/>
    <property type="molecule type" value="Genomic_DNA"/>
</dbReference>
<evidence type="ECO:0000313" key="2">
    <source>
        <dbReference type="EMBL" id="KAF3846777.1"/>
    </source>
</evidence>
<reference evidence="2 3" key="1">
    <citation type="submission" date="2020-03" db="EMBL/GenBank/DDBJ databases">
        <title>Dissostichus mawsoni Genome sequencing and assembly.</title>
        <authorList>
            <person name="Park H."/>
        </authorList>
    </citation>
    <scope>NUCLEOTIDE SEQUENCE [LARGE SCALE GENOMIC DNA]</scope>
    <source>
        <strain evidence="2">DM0001</strain>
        <tissue evidence="2">Muscle</tissue>
    </source>
</reference>
<organism evidence="2 3">
    <name type="scientific">Dissostichus mawsoni</name>
    <name type="common">Antarctic cod</name>
    <dbReference type="NCBI Taxonomy" id="36200"/>
    <lineage>
        <taxon>Eukaryota</taxon>
        <taxon>Metazoa</taxon>
        <taxon>Chordata</taxon>
        <taxon>Craniata</taxon>
        <taxon>Vertebrata</taxon>
        <taxon>Euteleostomi</taxon>
        <taxon>Actinopterygii</taxon>
        <taxon>Neopterygii</taxon>
        <taxon>Teleostei</taxon>
        <taxon>Neoteleostei</taxon>
        <taxon>Acanthomorphata</taxon>
        <taxon>Eupercaria</taxon>
        <taxon>Perciformes</taxon>
        <taxon>Notothenioidei</taxon>
        <taxon>Nototheniidae</taxon>
        <taxon>Dissostichus</taxon>
    </lineage>
</organism>
<feature type="compositionally biased region" description="Basic and acidic residues" evidence="1">
    <location>
        <begin position="156"/>
        <end position="171"/>
    </location>
</feature>
<protein>
    <submittedName>
        <fullName evidence="2">Uncharacterized protein</fullName>
    </submittedName>
</protein>
<evidence type="ECO:0000256" key="1">
    <source>
        <dbReference type="SAM" id="MobiDB-lite"/>
    </source>
</evidence>
<proteinExistence type="predicted"/>
<sequence length="212" mass="24527">MRIAVMRIAFMRIPVMRINRLHEDPRNENRRNENRRNEDRLHEDIRHEGRRNEDRRPSPIEKKAFPTRTKPFSIPSDSTAEAYLLSKLCGVLRVGPDVYGVHRTEQGGVRHASRRAEGQNDPSEEGPSHMVRPQTPQPSRRQELFKPASHSLSKHPSREWEETGESERDWHYGGSGYLSRAHSYTSLQRSGSPSADEGSSWKSNHNRSDQMQ</sequence>
<feature type="region of interest" description="Disordered" evidence="1">
    <location>
        <begin position="104"/>
        <end position="212"/>
    </location>
</feature>
<feature type="compositionally biased region" description="Polar residues" evidence="1">
    <location>
        <begin position="182"/>
        <end position="193"/>
    </location>
</feature>
<accession>A0A7J5YE08</accession>
<keyword evidence="3" id="KW-1185">Reference proteome</keyword>
<name>A0A7J5YE08_DISMA</name>
<gene>
    <name evidence="2" type="ORF">F7725_003855</name>
</gene>
<feature type="non-terminal residue" evidence="2">
    <location>
        <position position="212"/>
    </location>
</feature>
<feature type="region of interest" description="Disordered" evidence="1">
    <location>
        <begin position="27"/>
        <end position="75"/>
    </location>
</feature>
<comment type="caution">
    <text evidence="2">The sequence shown here is derived from an EMBL/GenBank/DDBJ whole genome shotgun (WGS) entry which is preliminary data.</text>
</comment>
<dbReference type="Proteomes" id="UP000518266">
    <property type="component" value="Unassembled WGS sequence"/>
</dbReference>